<sequence length="239" mass="26289">MEEALLLALSLQLGRPKTVIKEASGRFFFFSDGCADSSPLPLFLLFLLQQVTFTMSSPWLPPRSENEREHDIERFRKKLKEMVRDKVQCRICFLRFKTKVGSAVLLKCGHIFHGQCIAKHLGSANVSSYRPSTLANWFVQLAQCPLCRAILQQEHFLVVPAPAAPEPVAQEEASLRIHTRLPNLENVALGFLDVLHAVPEPALEAALDVPADAGAPDEPADAGVPDEPADADDDDNAAN</sequence>
<dbReference type="SUPFAM" id="SSF57850">
    <property type="entry name" value="RING/U-box"/>
    <property type="match status" value="1"/>
</dbReference>
<evidence type="ECO:0000259" key="3">
    <source>
        <dbReference type="PROSITE" id="PS50089"/>
    </source>
</evidence>
<keyword evidence="4" id="KW-1185">Reference proteome</keyword>
<name>A0A6P5WYC6_DURZI</name>
<dbReference type="GO" id="GO:0008270">
    <property type="term" value="F:zinc ion binding"/>
    <property type="evidence" value="ECO:0007669"/>
    <property type="project" value="UniProtKB-KW"/>
</dbReference>
<evidence type="ECO:0000256" key="1">
    <source>
        <dbReference type="PROSITE-ProRule" id="PRU00175"/>
    </source>
</evidence>
<feature type="compositionally biased region" description="Acidic residues" evidence="2">
    <location>
        <begin position="227"/>
        <end position="239"/>
    </location>
</feature>
<feature type="domain" description="RING-type" evidence="3">
    <location>
        <begin position="89"/>
        <end position="148"/>
    </location>
</feature>
<organism evidence="4 5">
    <name type="scientific">Durio zibethinus</name>
    <name type="common">Durian</name>
    <dbReference type="NCBI Taxonomy" id="66656"/>
    <lineage>
        <taxon>Eukaryota</taxon>
        <taxon>Viridiplantae</taxon>
        <taxon>Streptophyta</taxon>
        <taxon>Embryophyta</taxon>
        <taxon>Tracheophyta</taxon>
        <taxon>Spermatophyta</taxon>
        <taxon>Magnoliopsida</taxon>
        <taxon>eudicotyledons</taxon>
        <taxon>Gunneridae</taxon>
        <taxon>Pentapetalae</taxon>
        <taxon>rosids</taxon>
        <taxon>malvids</taxon>
        <taxon>Malvales</taxon>
        <taxon>Malvaceae</taxon>
        <taxon>Helicteroideae</taxon>
        <taxon>Durio</taxon>
    </lineage>
</organism>
<dbReference type="InterPro" id="IPR013083">
    <property type="entry name" value="Znf_RING/FYVE/PHD"/>
</dbReference>
<feature type="region of interest" description="Disordered" evidence="2">
    <location>
        <begin position="207"/>
        <end position="239"/>
    </location>
</feature>
<dbReference type="Proteomes" id="UP000515121">
    <property type="component" value="Unplaced"/>
</dbReference>
<dbReference type="Pfam" id="PF14634">
    <property type="entry name" value="zf-RING_5"/>
    <property type="match status" value="1"/>
</dbReference>
<dbReference type="RefSeq" id="XP_022721125.1">
    <property type="nucleotide sequence ID" value="XM_022865390.1"/>
</dbReference>
<evidence type="ECO:0000313" key="4">
    <source>
        <dbReference type="Proteomes" id="UP000515121"/>
    </source>
</evidence>
<dbReference type="InterPro" id="IPR001841">
    <property type="entry name" value="Znf_RING"/>
</dbReference>
<feature type="compositionally biased region" description="Low complexity" evidence="2">
    <location>
        <begin position="208"/>
        <end position="226"/>
    </location>
</feature>
<evidence type="ECO:0000256" key="2">
    <source>
        <dbReference type="SAM" id="MobiDB-lite"/>
    </source>
</evidence>
<evidence type="ECO:0000313" key="5">
    <source>
        <dbReference type="RefSeq" id="XP_022721125.1"/>
    </source>
</evidence>
<keyword evidence="1" id="KW-0863">Zinc-finger</keyword>
<keyword evidence="1" id="KW-0479">Metal-binding</keyword>
<dbReference type="GeneID" id="111278769"/>
<proteinExistence type="predicted"/>
<keyword evidence="1" id="KW-0862">Zinc</keyword>
<dbReference type="OrthoDB" id="342730at2759"/>
<accession>A0A6P5WYC6</accession>
<dbReference type="PROSITE" id="PS50089">
    <property type="entry name" value="ZF_RING_2"/>
    <property type="match status" value="1"/>
</dbReference>
<dbReference type="SMART" id="SM00184">
    <property type="entry name" value="RING"/>
    <property type="match status" value="1"/>
</dbReference>
<dbReference type="KEGG" id="dzi:111278769"/>
<reference evidence="5" key="1">
    <citation type="submission" date="2025-08" db="UniProtKB">
        <authorList>
            <consortium name="RefSeq"/>
        </authorList>
    </citation>
    <scope>IDENTIFICATION</scope>
    <source>
        <tissue evidence="5">Fruit stalk</tissue>
    </source>
</reference>
<dbReference type="Gene3D" id="3.30.40.10">
    <property type="entry name" value="Zinc/RING finger domain, C3HC4 (zinc finger)"/>
    <property type="match status" value="1"/>
</dbReference>
<protein>
    <submittedName>
        <fullName evidence="5">RING finger protein 222-like</fullName>
    </submittedName>
</protein>
<dbReference type="AlphaFoldDB" id="A0A6P5WYC6"/>
<gene>
    <name evidence="5" type="primary">LOC111278769</name>
</gene>